<feature type="domain" description="RNase H type-1" evidence="1">
    <location>
        <begin position="1"/>
        <end position="151"/>
    </location>
</feature>
<evidence type="ECO:0000313" key="3">
    <source>
        <dbReference type="Proteomes" id="UP001066276"/>
    </source>
</evidence>
<dbReference type="InterPro" id="IPR002156">
    <property type="entry name" value="RNaseH_domain"/>
</dbReference>
<dbReference type="Pfam" id="PF00075">
    <property type="entry name" value="RNase_H"/>
    <property type="match status" value="1"/>
</dbReference>
<name>A0AAV7R076_PLEWA</name>
<dbReference type="InterPro" id="IPR036397">
    <property type="entry name" value="RNaseH_sf"/>
</dbReference>
<dbReference type="EMBL" id="JANPWB010000010">
    <property type="protein sequence ID" value="KAJ1144649.1"/>
    <property type="molecule type" value="Genomic_DNA"/>
</dbReference>
<gene>
    <name evidence="2" type="ORF">NDU88_010946</name>
</gene>
<dbReference type="AlphaFoldDB" id="A0AAV7R076"/>
<dbReference type="GO" id="GO:0004523">
    <property type="term" value="F:RNA-DNA hybrid ribonuclease activity"/>
    <property type="evidence" value="ECO:0007669"/>
    <property type="project" value="InterPro"/>
</dbReference>
<dbReference type="Pfam" id="PF17921">
    <property type="entry name" value="Integrase_H2C2"/>
    <property type="match status" value="1"/>
</dbReference>
<dbReference type="PROSITE" id="PS50879">
    <property type="entry name" value="RNASE_H_1"/>
    <property type="match status" value="1"/>
</dbReference>
<keyword evidence="3" id="KW-1185">Reference proteome</keyword>
<reference evidence="2" key="1">
    <citation type="journal article" date="2022" name="bioRxiv">
        <title>Sequencing and chromosome-scale assembly of the giantPleurodeles waltlgenome.</title>
        <authorList>
            <person name="Brown T."/>
            <person name="Elewa A."/>
            <person name="Iarovenko S."/>
            <person name="Subramanian E."/>
            <person name="Araus A.J."/>
            <person name="Petzold A."/>
            <person name="Susuki M."/>
            <person name="Suzuki K.-i.T."/>
            <person name="Hayashi T."/>
            <person name="Toyoda A."/>
            <person name="Oliveira C."/>
            <person name="Osipova E."/>
            <person name="Leigh N.D."/>
            <person name="Simon A."/>
            <person name="Yun M.H."/>
        </authorList>
    </citation>
    <scope>NUCLEOTIDE SEQUENCE</scope>
    <source>
        <strain evidence="2">20211129_DDA</strain>
        <tissue evidence="2">Liver</tissue>
    </source>
</reference>
<dbReference type="Gene3D" id="2.30.30.140">
    <property type="match status" value="1"/>
</dbReference>
<dbReference type="Proteomes" id="UP001066276">
    <property type="component" value="Chromosome 6"/>
</dbReference>
<accession>A0AAV7R076</accession>
<dbReference type="Gene3D" id="3.30.420.10">
    <property type="entry name" value="Ribonuclease H-like superfamily/Ribonuclease H"/>
    <property type="match status" value="1"/>
</dbReference>
<dbReference type="Gene3D" id="1.10.340.70">
    <property type="match status" value="1"/>
</dbReference>
<dbReference type="SUPFAM" id="SSF53098">
    <property type="entry name" value="Ribonuclease H-like"/>
    <property type="match status" value="1"/>
</dbReference>
<comment type="caution">
    <text evidence="2">The sequence shown here is derived from an EMBL/GenBank/DDBJ whole genome shotgun (WGS) entry which is preliminary data.</text>
</comment>
<proteinExistence type="predicted"/>
<organism evidence="2 3">
    <name type="scientific">Pleurodeles waltl</name>
    <name type="common">Iberian ribbed newt</name>
    <dbReference type="NCBI Taxonomy" id="8319"/>
    <lineage>
        <taxon>Eukaryota</taxon>
        <taxon>Metazoa</taxon>
        <taxon>Chordata</taxon>
        <taxon>Craniata</taxon>
        <taxon>Vertebrata</taxon>
        <taxon>Euteleostomi</taxon>
        <taxon>Amphibia</taxon>
        <taxon>Batrachia</taxon>
        <taxon>Caudata</taxon>
        <taxon>Salamandroidea</taxon>
        <taxon>Salamandridae</taxon>
        <taxon>Pleurodelinae</taxon>
        <taxon>Pleurodeles</taxon>
    </lineage>
</organism>
<dbReference type="GO" id="GO:0003676">
    <property type="term" value="F:nucleic acid binding"/>
    <property type="evidence" value="ECO:0007669"/>
    <property type="project" value="InterPro"/>
</dbReference>
<evidence type="ECO:0000313" key="2">
    <source>
        <dbReference type="EMBL" id="KAJ1144649.1"/>
    </source>
</evidence>
<dbReference type="InterPro" id="IPR041588">
    <property type="entry name" value="Integrase_H2C2"/>
</dbReference>
<protein>
    <recommendedName>
        <fullName evidence="1">RNase H type-1 domain-containing protein</fullName>
    </recommendedName>
</protein>
<dbReference type="InterPro" id="IPR012337">
    <property type="entry name" value="RNaseH-like_sf"/>
</dbReference>
<sequence>MYTDGSSQLAIGTKDQYSTACAVVSGYMEGNKFYPQHTFTQTLGDHTAQLEEVKALVMVLEHTVTAQLTVTVCDSYYCVQSFNEYLNYWRQNGLGDSRGKTIKHRLLWGKVEDLKEPLPNVHVVHTLGHQRIGIHVGGNTLVDEAAKSAVAMASVAAVTHSITKPDNDIWAAVKATAEGTPFPKACPAKYSYQMGDFLNAEVKIPGVGVPVIPNKDLRPELIKAAHEGVASTHAGVAATISLLQSRYWWPNRPSNLDGPGVEVAETPFDINECVSVLQELQQFRDHNASTTAASVGIKDAPIKPTGWIAKVGNLVCEKVAVKNEFGPSYRAPVPVFGIHGTRTVISPPLPGPKENRFVSIDNVKLHHVADPAQQTKRRTSSTRIPLTTGHNVPLQVLNRNVDTSLSLARVENDLALVPLTSIITSNTEIAD</sequence>
<evidence type="ECO:0000259" key="1">
    <source>
        <dbReference type="PROSITE" id="PS50879"/>
    </source>
</evidence>